<protein>
    <recommendedName>
        <fullName evidence="4">Methyltransferase domain-containing protein</fullName>
    </recommendedName>
</protein>
<keyword evidence="3" id="KW-1133">Transmembrane helix</keyword>
<evidence type="ECO:0000259" key="4">
    <source>
        <dbReference type="Pfam" id="PF13649"/>
    </source>
</evidence>
<dbReference type="Gene3D" id="3.40.50.150">
    <property type="entry name" value="Vaccinia Virus protein VP39"/>
    <property type="match status" value="1"/>
</dbReference>
<proteinExistence type="predicted"/>
<evidence type="ECO:0000256" key="3">
    <source>
        <dbReference type="SAM" id="Phobius"/>
    </source>
</evidence>
<dbReference type="PANTHER" id="PTHR43861:SF1">
    <property type="entry name" value="TRANS-ACONITATE 2-METHYLTRANSFERASE"/>
    <property type="match status" value="1"/>
</dbReference>
<name>A0A6C0K0S9_9ZZZZ</name>
<reference evidence="5" key="1">
    <citation type="journal article" date="2020" name="Nature">
        <title>Giant virus diversity and host interactions through global metagenomics.</title>
        <authorList>
            <person name="Schulz F."/>
            <person name="Roux S."/>
            <person name="Paez-Espino D."/>
            <person name="Jungbluth S."/>
            <person name="Walsh D.A."/>
            <person name="Denef V.J."/>
            <person name="McMahon K.D."/>
            <person name="Konstantinidis K.T."/>
            <person name="Eloe-Fadrosh E.A."/>
            <person name="Kyrpides N.C."/>
            <person name="Woyke T."/>
        </authorList>
    </citation>
    <scope>NUCLEOTIDE SEQUENCE</scope>
    <source>
        <strain evidence="5">GVMAG-S-1101164-164</strain>
    </source>
</reference>
<evidence type="ECO:0000256" key="1">
    <source>
        <dbReference type="ARBA" id="ARBA00022603"/>
    </source>
</evidence>
<sequence>MGIEYIFLALLVFAMYVITLWMSGQEGFENEGSITYEDPEQIYDDIYASIYDLIWNPSDMLKYQEVSFQDIALAEWPKASVSVLDMACGTGPHACWFQTLGVKYLGVDISESMLSKGREMCPSARFQKGDITQITLFPPKTYSHVLLLGFSVYEFSNSKILADNAYQWLQPGGWCMVHMVDPDKYDPIHNLAAPFAAFSLQKYSYDRQATSNIYFDTFKYIGTLKKDKDEDDAVYNETLAFYDKSQNNGNKYRENKHHWVMPSKERLIDIWKTSGFRFHESVDLVRCGKEYQYIVYFTK</sequence>
<keyword evidence="3" id="KW-0812">Transmembrane</keyword>
<keyword evidence="2" id="KW-0808">Transferase</keyword>
<dbReference type="GO" id="GO:0032259">
    <property type="term" value="P:methylation"/>
    <property type="evidence" value="ECO:0007669"/>
    <property type="project" value="UniProtKB-KW"/>
</dbReference>
<accession>A0A6C0K0S9</accession>
<dbReference type="PANTHER" id="PTHR43861">
    <property type="entry name" value="TRANS-ACONITATE 2-METHYLTRANSFERASE-RELATED"/>
    <property type="match status" value="1"/>
</dbReference>
<dbReference type="CDD" id="cd02440">
    <property type="entry name" value="AdoMet_MTases"/>
    <property type="match status" value="1"/>
</dbReference>
<evidence type="ECO:0000313" key="5">
    <source>
        <dbReference type="EMBL" id="QHU09768.1"/>
    </source>
</evidence>
<dbReference type="GO" id="GO:0008168">
    <property type="term" value="F:methyltransferase activity"/>
    <property type="evidence" value="ECO:0007669"/>
    <property type="project" value="UniProtKB-KW"/>
</dbReference>
<dbReference type="EMBL" id="MN740745">
    <property type="protein sequence ID" value="QHU09768.1"/>
    <property type="molecule type" value="Genomic_DNA"/>
</dbReference>
<dbReference type="InterPro" id="IPR029063">
    <property type="entry name" value="SAM-dependent_MTases_sf"/>
</dbReference>
<organism evidence="5">
    <name type="scientific">viral metagenome</name>
    <dbReference type="NCBI Taxonomy" id="1070528"/>
    <lineage>
        <taxon>unclassified sequences</taxon>
        <taxon>metagenomes</taxon>
        <taxon>organismal metagenomes</taxon>
    </lineage>
</organism>
<dbReference type="AlphaFoldDB" id="A0A6C0K0S9"/>
<feature type="domain" description="Methyltransferase" evidence="4">
    <location>
        <begin position="83"/>
        <end position="173"/>
    </location>
</feature>
<dbReference type="InterPro" id="IPR041698">
    <property type="entry name" value="Methyltransf_25"/>
</dbReference>
<feature type="transmembrane region" description="Helical" evidence="3">
    <location>
        <begin position="6"/>
        <end position="24"/>
    </location>
</feature>
<keyword evidence="1" id="KW-0489">Methyltransferase</keyword>
<keyword evidence="3" id="KW-0472">Membrane</keyword>
<evidence type="ECO:0000256" key="2">
    <source>
        <dbReference type="ARBA" id="ARBA00022679"/>
    </source>
</evidence>
<dbReference type="SUPFAM" id="SSF53335">
    <property type="entry name" value="S-adenosyl-L-methionine-dependent methyltransferases"/>
    <property type="match status" value="1"/>
</dbReference>
<dbReference type="Pfam" id="PF13649">
    <property type="entry name" value="Methyltransf_25"/>
    <property type="match status" value="1"/>
</dbReference>